<accession>U6SKZ2</accession>
<dbReference type="SUPFAM" id="SSF49299">
    <property type="entry name" value="PKD domain"/>
    <property type="match status" value="1"/>
</dbReference>
<dbReference type="RefSeq" id="WP_022629224.1">
    <property type="nucleotide sequence ID" value="NZ_ATAE01000041.1"/>
</dbReference>
<reference evidence="3 4" key="1">
    <citation type="journal article" date="2013" name="Genome Announc.">
        <title>Genome Sequence of the Extreme Obligate Alkaliphile Bacillus marmarensis Strain DSM 21297.</title>
        <authorList>
            <person name="Wernick D.G."/>
            <person name="Choi K.Y."/>
            <person name="Tat C.A."/>
            <person name="Lafontaine Rivera J.G."/>
            <person name="Liao J.C."/>
        </authorList>
    </citation>
    <scope>NUCLEOTIDE SEQUENCE [LARGE SCALE GENOMIC DNA]</scope>
    <source>
        <strain evidence="3 4">DSM 21297</strain>
    </source>
</reference>
<evidence type="ECO:0000313" key="3">
    <source>
        <dbReference type="EMBL" id="ERN52052.1"/>
    </source>
</evidence>
<name>U6SKZ2_9BACI</name>
<comment type="caution">
    <text evidence="3">The sequence shown here is derived from an EMBL/GenBank/DDBJ whole genome shotgun (WGS) entry which is preliminary data.</text>
</comment>
<dbReference type="InterPro" id="IPR036582">
    <property type="entry name" value="Mao_N_sf"/>
</dbReference>
<feature type="chain" id="PRO_5039140805" description="Copper amine oxidase-like N-terminal domain-containing protein" evidence="1">
    <location>
        <begin position="29"/>
        <end position="584"/>
    </location>
</feature>
<dbReference type="Proteomes" id="UP000017170">
    <property type="component" value="Unassembled WGS sequence"/>
</dbReference>
<evidence type="ECO:0000313" key="4">
    <source>
        <dbReference type="Proteomes" id="UP000017170"/>
    </source>
</evidence>
<protein>
    <recommendedName>
        <fullName evidence="2">Copper amine oxidase-like N-terminal domain-containing protein</fullName>
    </recommendedName>
</protein>
<dbReference type="InterPro" id="IPR035986">
    <property type="entry name" value="PKD_dom_sf"/>
</dbReference>
<dbReference type="PATRIC" id="fig|1188261.3.peg.3157"/>
<proteinExistence type="predicted"/>
<sequence length="584" mass="65363">MKKGLGMLVAAAVLAGHLAFPASGAANAGNQFTFELNSTVIFNEQNQRLTSPVPNMVHNGVTYISVRAISNHLGYSITYVPQTREYVLTRGEHQFRFLANSRTYQYNNQTFEHRNNGQTRLQNQSLMIPIRTLAEHTRGTLTVQSNRLIRLTFPSQTVTPPAAPIVIKPQAVIHTEKEVYRIGEPISYGDRSLNRGVEIIKRTWENNEPVFFEPGTYTISLEVENRQGQTDRSEKTITVTNDVFQTKEQYMLTQGPIGGKMPIDRAAVLSYKEVPYTIAEHDYTYVRANSPEQITREGFFYKDELEGPVRFMIHKQNAKDKPVNLYLVARNNQRQPAQVKVNHFGMAGPHIYVEQTGKSAVTNYLRDVSDPKHKAVLDIPAGQMQIVAPILNSRAVPKGQTITAYVDTESNIPVEYEVIVLDQDHDLMQHYTYLKRVDAARDGIHIRGTFEKGNRTLHVSEPVGYERNRMVLTDGVKDHYIQGIDAMTNSVERNLGNFGVSYEVKLDKVAPHTAIIVNPRGGHYGGAFLVNGNVVQASNNSILSGPTEAGILHRTGAREESVTITFTPAAGSNMPINFLFIPMQ</sequence>
<dbReference type="SUPFAM" id="SSF55383">
    <property type="entry name" value="Copper amine oxidase, domain N"/>
    <property type="match status" value="1"/>
</dbReference>
<evidence type="ECO:0000256" key="1">
    <source>
        <dbReference type="SAM" id="SignalP"/>
    </source>
</evidence>
<keyword evidence="1" id="KW-0732">Signal</keyword>
<feature type="signal peptide" evidence="1">
    <location>
        <begin position="1"/>
        <end position="28"/>
    </location>
</feature>
<dbReference type="EMBL" id="ATAE01000041">
    <property type="protein sequence ID" value="ERN52052.1"/>
    <property type="molecule type" value="Genomic_DNA"/>
</dbReference>
<keyword evidence="4" id="KW-1185">Reference proteome</keyword>
<gene>
    <name evidence="3" type="ORF">A33I_18335</name>
</gene>
<dbReference type="Gene3D" id="3.30.457.10">
    <property type="entry name" value="Copper amine oxidase-like, N-terminal domain"/>
    <property type="match status" value="1"/>
</dbReference>
<dbReference type="Pfam" id="PF07833">
    <property type="entry name" value="Cu_amine_oxidN1"/>
    <property type="match status" value="1"/>
</dbReference>
<dbReference type="AlphaFoldDB" id="U6SKZ2"/>
<feature type="domain" description="Copper amine oxidase-like N-terminal" evidence="2">
    <location>
        <begin position="46"/>
        <end position="142"/>
    </location>
</feature>
<organism evidence="3 4">
    <name type="scientific">Alkalihalophilus marmarensis DSM 21297</name>
    <dbReference type="NCBI Taxonomy" id="1188261"/>
    <lineage>
        <taxon>Bacteria</taxon>
        <taxon>Bacillati</taxon>
        <taxon>Bacillota</taxon>
        <taxon>Bacilli</taxon>
        <taxon>Bacillales</taxon>
        <taxon>Bacillaceae</taxon>
        <taxon>Alkalihalophilus</taxon>
    </lineage>
</organism>
<dbReference type="InterPro" id="IPR012854">
    <property type="entry name" value="Cu_amine_oxidase-like_N"/>
</dbReference>
<evidence type="ECO:0000259" key="2">
    <source>
        <dbReference type="Pfam" id="PF07833"/>
    </source>
</evidence>